<evidence type="ECO:0000313" key="2">
    <source>
        <dbReference type="Proteomes" id="UP000887565"/>
    </source>
</evidence>
<dbReference type="Proteomes" id="UP000887565">
    <property type="component" value="Unplaced"/>
</dbReference>
<dbReference type="WBParaSite" id="nRc.2.0.1.t38894-RA">
    <property type="protein sequence ID" value="nRc.2.0.1.t38894-RA"/>
    <property type="gene ID" value="nRc.2.0.1.g38894"/>
</dbReference>
<reference evidence="3" key="1">
    <citation type="submission" date="2022-11" db="UniProtKB">
        <authorList>
            <consortium name="WormBaseParasite"/>
        </authorList>
    </citation>
    <scope>IDENTIFICATION</scope>
</reference>
<evidence type="ECO:0000256" key="1">
    <source>
        <dbReference type="SAM" id="Phobius"/>
    </source>
</evidence>
<keyword evidence="1" id="KW-1133">Transmembrane helix</keyword>
<keyword evidence="2" id="KW-1185">Reference proteome</keyword>
<dbReference type="AlphaFoldDB" id="A0A915KJF7"/>
<sequence>MDDNNNKKVNISKRDDFYDFDDTLFKTKMRIDRKNRRKGKEKRRKLDDSCAVDDPASQRLSFLSAQSVKIEKRWNVFRSIPRNLNVFEPQWSLLTAQILKIFLYFLLHLSVLLLGLLSKILLLLMTSNMRQKTSYIPCLKSGVHGAEFHQ</sequence>
<name>A0A915KJF7_ROMCU</name>
<keyword evidence="1" id="KW-0472">Membrane</keyword>
<keyword evidence="1" id="KW-0812">Transmembrane</keyword>
<accession>A0A915KJF7</accession>
<evidence type="ECO:0000313" key="3">
    <source>
        <dbReference type="WBParaSite" id="nRc.2.0.1.t38894-RA"/>
    </source>
</evidence>
<feature type="transmembrane region" description="Helical" evidence="1">
    <location>
        <begin position="101"/>
        <end position="124"/>
    </location>
</feature>
<organism evidence="2 3">
    <name type="scientific">Romanomermis culicivorax</name>
    <name type="common">Nematode worm</name>
    <dbReference type="NCBI Taxonomy" id="13658"/>
    <lineage>
        <taxon>Eukaryota</taxon>
        <taxon>Metazoa</taxon>
        <taxon>Ecdysozoa</taxon>
        <taxon>Nematoda</taxon>
        <taxon>Enoplea</taxon>
        <taxon>Dorylaimia</taxon>
        <taxon>Mermithida</taxon>
        <taxon>Mermithoidea</taxon>
        <taxon>Mermithidae</taxon>
        <taxon>Romanomermis</taxon>
    </lineage>
</organism>
<proteinExistence type="predicted"/>
<protein>
    <submittedName>
        <fullName evidence="3">Uncharacterized protein</fullName>
    </submittedName>
</protein>